<keyword evidence="1" id="KW-0479">Metal-binding</keyword>
<dbReference type="Gene3D" id="3.10.180.10">
    <property type="entry name" value="2,3-Dihydroxybiphenyl 1,2-Dioxygenase, domain 1"/>
    <property type="match status" value="1"/>
</dbReference>
<dbReference type="PANTHER" id="PTHR21366:SF22">
    <property type="entry name" value="VOC DOMAIN-CONTAINING PROTEIN"/>
    <property type="match status" value="1"/>
</dbReference>
<dbReference type="SUPFAM" id="SSF54593">
    <property type="entry name" value="Glyoxalase/Bleomycin resistance protein/Dihydroxybiphenyl dioxygenase"/>
    <property type="match status" value="1"/>
</dbReference>
<gene>
    <name evidence="3" type="ORF">CHM34_06390</name>
</gene>
<dbReference type="PROSITE" id="PS00934">
    <property type="entry name" value="GLYOXALASE_I_1"/>
    <property type="match status" value="1"/>
</dbReference>
<dbReference type="GO" id="GO:0004462">
    <property type="term" value="F:lactoylglutathione lyase activity"/>
    <property type="evidence" value="ECO:0007669"/>
    <property type="project" value="InterPro"/>
</dbReference>
<name>A0A235B846_9BACL</name>
<dbReference type="RefSeq" id="WP_094263761.1">
    <property type="nucleotide sequence ID" value="NZ_NOWF01000003.1"/>
</dbReference>
<protein>
    <submittedName>
        <fullName evidence="3">Glyoxalase</fullName>
    </submittedName>
</protein>
<evidence type="ECO:0000256" key="1">
    <source>
        <dbReference type="ARBA" id="ARBA00022723"/>
    </source>
</evidence>
<dbReference type="OrthoDB" id="9800322at2"/>
<dbReference type="InterPro" id="IPR018146">
    <property type="entry name" value="Glyoxalase_1_CS"/>
</dbReference>
<dbReference type="PROSITE" id="PS51819">
    <property type="entry name" value="VOC"/>
    <property type="match status" value="1"/>
</dbReference>
<dbReference type="CDD" id="cd07245">
    <property type="entry name" value="VOC_like"/>
    <property type="match status" value="1"/>
</dbReference>
<dbReference type="PANTHER" id="PTHR21366">
    <property type="entry name" value="GLYOXALASE FAMILY PROTEIN"/>
    <property type="match status" value="1"/>
</dbReference>
<dbReference type="Pfam" id="PF00903">
    <property type="entry name" value="Glyoxalase"/>
    <property type="match status" value="1"/>
</dbReference>
<organism evidence="3 4">
    <name type="scientific">Paludifilum halophilum</name>
    <dbReference type="NCBI Taxonomy" id="1642702"/>
    <lineage>
        <taxon>Bacteria</taxon>
        <taxon>Bacillati</taxon>
        <taxon>Bacillota</taxon>
        <taxon>Bacilli</taxon>
        <taxon>Bacillales</taxon>
        <taxon>Thermoactinomycetaceae</taxon>
        <taxon>Paludifilum</taxon>
    </lineage>
</organism>
<reference evidence="3 4" key="1">
    <citation type="submission" date="2017-07" db="EMBL/GenBank/DDBJ databases">
        <title>The genome sequence of Paludifilum halophilum highlights mechanisms for microbial adaptation to high salt environemnts.</title>
        <authorList>
            <person name="Belbahri L."/>
        </authorList>
    </citation>
    <scope>NUCLEOTIDE SEQUENCE [LARGE SCALE GENOMIC DNA]</scope>
    <source>
        <strain evidence="3 4">DSM 102817</strain>
    </source>
</reference>
<dbReference type="InterPro" id="IPR050383">
    <property type="entry name" value="GlyoxalaseI/FosfomycinResist"/>
</dbReference>
<evidence type="ECO:0000259" key="2">
    <source>
        <dbReference type="PROSITE" id="PS51819"/>
    </source>
</evidence>
<dbReference type="InterPro" id="IPR004360">
    <property type="entry name" value="Glyas_Fos-R_dOase_dom"/>
</dbReference>
<keyword evidence="4" id="KW-1185">Reference proteome</keyword>
<sequence length="129" mass="14913">MIQSQSIHHVSISVTDLQKAKSFYKDVFGLEEIQRPNFDFPGAWFQIGSQQLHLIVHPNTRTLRGSNQVNSRDGHFAVRVKDYHETIRHLEKLRIPYKENPKSITGWPQIYCCDPDGNVIEMNVEPKGL</sequence>
<dbReference type="AlphaFoldDB" id="A0A235B846"/>
<evidence type="ECO:0000313" key="3">
    <source>
        <dbReference type="EMBL" id="OYD08456.1"/>
    </source>
</evidence>
<dbReference type="EMBL" id="NOWF01000003">
    <property type="protein sequence ID" value="OYD08456.1"/>
    <property type="molecule type" value="Genomic_DNA"/>
</dbReference>
<dbReference type="InterPro" id="IPR029068">
    <property type="entry name" value="Glyas_Bleomycin-R_OHBP_Dase"/>
</dbReference>
<feature type="domain" description="VOC" evidence="2">
    <location>
        <begin position="6"/>
        <end position="125"/>
    </location>
</feature>
<evidence type="ECO:0000313" key="4">
    <source>
        <dbReference type="Proteomes" id="UP000215459"/>
    </source>
</evidence>
<accession>A0A235B846</accession>
<comment type="caution">
    <text evidence="3">The sequence shown here is derived from an EMBL/GenBank/DDBJ whole genome shotgun (WGS) entry which is preliminary data.</text>
</comment>
<dbReference type="GO" id="GO:0046872">
    <property type="term" value="F:metal ion binding"/>
    <property type="evidence" value="ECO:0007669"/>
    <property type="project" value="UniProtKB-KW"/>
</dbReference>
<dbReference type="Proteomes" id="UP000215459">
    <property type="component" value="Unassembled WGS sequence"/>
</dbReference>
<proteinExistence type="predicted"/>
<dbReference type="InterPro" id="IPR037523">
    <property type="entry name" value="VOC_core"/>
</dbReference>